<keyword evidence="5 8" id="KW-0812">Transmembrane</keyword>
<evidence type="ECO:0000256" key="6">
    <source>
        <dbReference type="ARBA" id="ARBA00022989"/>
    </source>
</evidence>
<feature type="transmembrane region" description="Helical" evidence="8">
    <location>
        <begin position="215"/>
        <end position="237"/>
    </location>
</feature>
<comment type="caution">
    <text evidence="9">The sequence shown here is derived from an EMBL/GenBank/DDBJ whole genome shotgun (WGS) entry which is preliminary data.</text>
</comment>
<evidence type="ECO:0000313" key="9">
    <source>
        <dbReference type="EMBL" id="GIT94271.1"/>
    </source>
</evidence>
<dbReference type="PANTHER" id="PTHR32196:SF21">
    <property type="entry name" value="ABC TRANSPORTER PERMEASE PROTEIN YPHD-RELATED"/>
    <property type="match status" value="1"/>
</dbReference>
<name>A0ABQ4NIP4_9RHOB</name>
<feature type="transmembrane region" description="Helical" evidence="8">
    <location>
        <begin position="127"/>
        <end position="147"/>
    </location>
</feature>
<dbReference type="EMBL" id="BPFH01000001">
    <property type="protein sequence ID" value="GIT94271.1"/>
    <property type="molecule type" value="Genomic_DNA"/>
</dbReference>
<protein>
    <submittedName>
        <fullName evidence="9">ABC transporter permease</fullName>
    </submittedName>
</protein>
<keyword evidence="3" id="KW-1003">Cell membrane</keyword>
<proteinExistence type="predicted"/>
<dbReference type="RefSeq" id="WP_220747752.1">
    <property type="nucleotide sequence ID" value="NZ_BPFH01000001.1"/>
</dbReference>
<evidence type="ECO:0000256" key="1">
    <source>
        <dbReference type="ARBA" id="ARBA00004651"/>
    </source>
</evidence>
<evidence type="ECO:0000256" key="3">
    <source>
        <dbReference type="ARBA" id="ARBA00022475"/>
    </source>
</evidence>
<feature type="transmembrane region" description="Helical" evidence="8">
    <location>
        <begin position="296"/>
        <end position="315"/>
    </location>
</feature>
<evidence type="ECO:0000313" key="10">
    <source>
        <dbReference type="Proteomes" id="UP000786693"/>
    </source>
</evidence>
<dbReference type="PANTHER" id="PTHR32196">
    <property type="entry name" value="ABC TRANSPORTER PERMEASE PROTEIN YPHD-RELATED-RELATED"/>
    <property type="match status" value="1"/>
</dbReference>
<dbReference type="Pfam" id="PF02653">
    <property type="entry name" value="BPD_transp_2"/>
    <property type="match status" value="1"/>
</dbReference>
<dbReference type="Proteomes" id="UP000786693">
    <property type="component" value="Unassembled WGS sequence"/>
</dbReference>
<feature type="transmembrane region" description="Helical" evidence="8">
    <location>
        <begin position="159"/>
        <end position="186"/>
    </location>
</feature>
<evidence type="ECO:0000256" key="8">
    <source>
        <dbReference type="SAM" id="Phobius"/>
    </source>
</evidence>
<keyword evidence="10" id="KW-1185">Reference proteome</keyword>
<evidence type="ECO:0000256" key="2">
    <source>
        <dbReference type="ARBA" id="ARBA00022448"/>
    </source>
</evidence>
<feature type="transmembrane region" description="Helical" evidence="8">
    <location>
        <begin position="102"/>
        <end position="121"/>
    </location>
</feature>
<dbReference type="CDD" id="cd06579">
    <property type="entry name" value="TM_PBP1_transp_AraH_like"/>
    <property type="match status" value="1"/>
</dbReference>
<keyword evidence="4" id="KW-0997">Cell inner membrane</keyword>
<feature type="transmembrane region" description="Helical" evidence="8">
    <location>
        <begin position="20"/>
        <end position="38"/>
    </location>
</feature>
<comment type="subcellular location">
    <subcellularLocation>
        <location evidence="1">Cell membrane</location>
        <topology evidence="1">Multi-pass membrane protein</topology>
    </subcellularLocation>
</comment>
<accession>A0ABQ4NIP4</accession>
<evidence type="ECO:0000256" key="5">
    <source>
        <dbReference type="ARBA" id="ARBA00022692"/>
    </source>
</evidence>
<evidence type="ECO:0000256" key="7">
    <source>
        <dbReference type="ARBA" id="ARBA00023136"/>
    </source>
</evidence>
<keyword evidence="7 8" id="KW-0472">Membrane</keyword>
<reference evidence="9 10" key="1">
    <citation type="submission" date="2021-05" db="EMBL/GenBank/DDBJ databases">
        <title>Bacteria Genome sequencing.</title>
        <authorList>
            <person name="Takabe Y."/>
            <person name="Nakajima Y."/>
            <person name="Suzuki S."/>
            <person name="Shiozaki T."/>
        </authorList>
    </citation>
    <scope>NUCLEOTIDE SEQUENCE [LARGE SCALE GENOMIC DNA]</scope>
    <source>
        <strain evidence="9 10">AI_62</strain>
    </source>
</reference>
<keyword evidence="2" id="KW-0813">Transport</keyword>
<dbReference type="InterPro" id="IPR001851">
    <property type="entry name" value="ABC_transp_permease"/>
</dbReference>
<gene>
    <name evidence="9" type="ORF">JANAI62_08940</name>
</gene>
<feature type="transmembrane region" description="Helical" evidence="8">
    <location>
        <begin position="249"/>
        <end position="276"/>
    </location>
</feature>
<organism evidence="9 10">
    <name type="scientific">Jannaschia pagri</name>
    <dbReference type="NCBI Taxonomy" id="2829797"/>
    <lineage>
        <taxon>Bacteria</taxon>
        <taxon>Pseudomonadati</taxon>
        <taxon>Pseudomonadota</taxon>
        <taxon>Alphaproteobacteria</taxon>
        <taxon>Rhodobacterales</taxon>
        <taxon>Roseobacteraceae</taxon>
        <taxon>Jannaschia</taxon>
    </lineage>
</organism>
<sequence>MMTLTRPLPSWINLEALLPYIGTLLLILGASTAFPQVLSLDYLTQQLQIAAFLGVLATGATIVILLGHIDLSVPWTLNGAAIVATAMAGSGNAALIALAIPAAILFGAAVGAVNGLGVTILRIPSMVWTLAINSILLGLAVLNTGGFNPRGESSALMSWLATGSIAGLPVSFLFWMAVSLALALVMTRSGFGRYLRSIGYNEKAVYLSGVSTRSVVVGAFVIAGVCSALGGVLLAGYANQAYQSMGDPFLLPTIAAVVIGGTSILGGCGGLFGTIGGVLFITILNSVLSVAQISDAWRSIIFGAIILAMLLFQTLRRGGRT</sequence>
<keyword evidence="6 8" id="KW-1133">Transmembrane helix</keyword>
<evidence type="ECO:0000256" key="4">
    <source>
        <dbReference type="ARBA" id="ARBA00022519"/>
    </source>
</evidence>
<feature type="transmembrane region" description="Helical" evidence="8">
    <location>
        <begin position="50"/>
        <end position="69"/>
    </location>
</feature>